<keyword evidence="2" id="KW-1185">Reference proteome</keyword>
<dbReference type="EMBL" id="CACVBM020000610">
    <property type="protein sequence ID" value="CAA7021365.1"/>
    <property type="molecule type" value="Genomic_DNA"/>
</dbReference>
<gene>
    <name evidence="1" type="ORF">MERR_LOCUS8600</name>
</gene>
<sequence>MKKMTMVKTMKETEILMDQTMRMMSGTVMELSTIGTTGTSLSEMTGRDRLTMMILWMSHHIFRRGIKVYREAGNPHLRRRCNDGPAALDDQTSVMAALLADPLGSHEDIFLETPPQKENTRRKWPTLCTTMLARNLRIQLLIVVLASTQVSENWSDWIEERASDG</sequence>
<dbReference type="AlphaFoldDB" id="A0A6D2HWF0"/>
<comment type="caution">
    <text evidence="1">The sequence shown here is derived from an EMBL/GenBank/DDBJ whole genome shotgun (WGS) entry which is preliminary data.</text>
</comment>
<name>A0A6D2HWF0_9BRAS</name>
<organism evidence="1 2">
    <name type="scientific">Microthlaspi erraticum</name>
    <dbReference type="NCBI Taxonomy" id="1685480"/>
    <lineage>
        <taxon>Eukaryota</taxon>
        <taxon>Viridiplantae</taxon>
        <taxon>Streptophyta</taxon>
        <taxon>Embryophyta</taxon>
        <taxon>Tracheophyta</taxon>
        <taxon>Spermatophyta</taxon>
        <taxon>Magnoliopsida</taxon>
        <taxon>eudicotyledons</taxon>
        <taxon>Gunneridae</taxon>
        <taxon>Pentapetalae</taxon>
        <taxon>rosids</taxon>
        <taxon>malvids</taxon>
        <taxon>Brassicales</taxon>
        <taxon>Brassicaceae</taxon>
        <taxon>Coluteocarpeae</taxon>
        <taxon>Microthlaspi</taxon>
    </lineage>
</organism>
<reference evidence="1" key="1">
    <citation type="submission" date="2020-01" db="EMBL/GenBank/DDBJ databases">
        <authorList>
            <person name="Mishra B."/>
        </authorList>
    </citation>
    <scope>NUCLEOTIDE SEQUENCE [LARGE SCALE GENOMIC DNA]</scope>
</reference>
<protein>
    <submittedName>
        <fullName evidence="1">Uncharacterized protein</fullName>
    </submittedName>
</protein>
<accession>A0A6D2HWF0</accession>
<proteinExistence type="predicted"/>
<evidence type="ECO:0000313" key="2">
    <source>
        <dbReference type="Proteomes" id="UP000467841"/>
    </source>
</evidence>
<evidence type="ECO:0000313" key="1">
    <source>
        <dbReference type="EMBL" id="CAA7021365.1"/>
    </source>
</evidence>
<dbReference type="Proteomes" id="UP000467841">
    <property type="component" value="Unassembled WGS sequence"/>
</dbReference>